<gene>
    <name evidence="3" type="ORF">F4561_003263</name>
</gene>
<keyword evidence="3" id="KW-0560">Oxidoreductase</keyword>
<dbReference type="SUPFAM" id="SSF51182">
    <property type="entry name" value="RmlC-like cupins"/>
    <property type="match status" value="1"/>
</dbReference>
<dbReference type="GO" id="GO:0051213">
    <property type="term" value="F:dioxygenase activity"/>
    <property type="evidence" value="ECO:0007669"/>
    <property type="project" value="UniProtKB-KW"/>
</dbReference>
<dbReference type="InterPro" id="IPR011051">
    <property type="entry name" value="RmlC_Cupin_sf"/>
</dbReference>
<evidence type="ECO:0000313" key="3">
    <source>
        <dbReference type="EMBL" id="MBB4932443.1"/>
    </source>
</evidence>
<dbReference type="GO" id="GO:0016853">
    <property type="term" value="F:isomerase activity"/>
    <property type="evidence" value="ECO:0007669"/>
    <property type="project" value="UniProtKB-KW"/>
</dbReference>
<accession>A0A7W7W3E9</accession>
<dbReference type="Pfam" id="PF12680">
    <property type="entry name" value="SnoaL_2"/>
    <property type="match status" value="1"/>
</dbReference>
<reference evidence="3 4" key="1">
    <citation type="submission" date="2020-08" db="EMBL/GenBank/DDBJ databases">
        <title>Sequencing the genomes of 1000 actinobacteria strains.</title>
        <authorList>
            <person name="Klenk H.-P."/>
        </authorList>
    </citation>
    <scope>NUCLEOTIDE SEQUENCE [LARGE SCALE GENOMIC DNA]</scope>
    <source>
        <strain evidence="3 4">DSM 102030</strain>
    </source>
</reference>
<dbReference type="InterPro" id="IPR037401">
    <property type="entry name" value="SnoaL-like"/>
</dbReference>
<evidence type="ECO:0000313" key="4">
    <source>
        <dbReference type="Proteomes" id="UP000523007"/>
    </source>
</evidence>
<dbReference type="AlphaFoldDB" id="A0A7W7W3E9"/>
<keyword evidence="3" id="KW-0223">Dioxygenase</keyword>
<dbReference type="EMBL" id="JACHJT010000001">
    <property type="protein sequence ID" value="MBB4932443.1"/>
    <property type="molecule type" value="Genomic_DNA"/>
</dbReference>
<feature type="domain" description="SnoaL-like" evidence="2">
    <location>
        <begin position="17"/>
        <end position="114"/>
    </location>
</feature>
<comment type="caution">
    <text evidence="3">The sequence shown here is derived from an EMBL/GenBank/DDBJ whole genome shotgun (WGS) entry which is preliminary data.</text>
</comment>
<protein>
    <submittedName>
        <fullName evidence="3">Ketosteroid isomerase-like protein/quercetin dioxygenase-like cupin family protein</fullName>
    </submittedName>
</protein>
<dbReference type="RefSeq" id="WP_184579868.1">
    <property type="nucleotide sequence ID" value="NZ_JACHJT010000001.1"/>
</dbReference>
<dbReference type="SUPFAM" id="SSF54427">
    <property type="entry name" value="NTF2-like"/>
    <property type="match status" value="1"/>
</dbReference>
<dbReference type="Gene3D" id="3.10.450.50">
    <property type="match status" value="1"/>
</dbReference>
<sequence length="247" mass="27376">MSIKEETPHRFNAGELRHALEDKDLDAMLGLFTNDAEYRIVSKSSPPSSPHVLRGRDQIGEFIRDVFSRDLNHELKNVVVEGDHVAYEDLCTYGDGTRVIGVCMADLDNGRISRVTDVESWDEESAKTEPSEAQSGDFSAPGETRTFDHGRLDLVHIGGGSVGRFQLEPGWQWSTHIKPMVGTELCQSEHFAYHISGTLHVRMADGSEFTLGPGQVAHIPPGHDAWVEGDEAVVILDWTGAKHYAQR</sequence>
<dbReference type="InterPro" id="IPR032710">
    <property type="entry name" value="NTF2-like_dom_sf"/>
</dbReference>
<keyword evidence="4" id="KW-1185">Reference proteome</keyword>
<evidence type="ECO:0000259" key="2">
    <source>
        <dbReference type="Pfam" id="PF12680"/>
    </source>
</evidence>
<organism evidence="3 4">
    <name type="scientific">Lipingzhangella halophila</name>
    <dbReference type="NCBI Taxonomy" id="1783352"/>
    <lineage>
        <taxon>Bacteria</taxon>
        <taxon>Bacillati</taxon>
        <taxon>Actinomycetota</taxon>
        <taxon>Actinomycetes</taxon>
        <taxon>Streptosporangiales</taxon>
        <taxon>Nocardiopsidaceae</taxon>
        <taxon>Lipingzhangella</taxon>
    </lineage>
</organism>
<dbReference type="CDD" id="cd06990">
    <property type="entry name" value="cupin_DUF861"/>
    <property type="match status" value="1"/>
</dbReference>
<feature type="region of interest" description="Disordered" evidence="1">
    <location>
        <begin position="118"/>
        <end position="144"/>
    </location>
</feature>
<keyword evidence="3" id="KW-0413">Isomerase</keyword>
<dbReference type="InterPro" id="IPR014710">
    <property type="entry name" value="RmlC-like_jellyroll"/>
</dbReference>
<proteinExistence type="predicted"/>
<name>A0A7W7W3E9_9ACTN</name>
<dbReference type="Proteomes" id="UP000523007">
    <property type="component" value="Unassembled WGS sequence"/>
</dbReference>
<evidence type="ECO:0000256" key="1">
    <source>
        <dbReference type="SAM" id="MobiDB-lite"/>
    </source>
</evidence>
<dbReference type="Gene3D" id="2.60.120.10">
    <property type="entry name" value="Jelly Rolls"/>
    <property type="match status" value="1"/>
</dbReference>